<feature type="chain" id="PRO_5021858793" evidence="2">
    <location>
        <begin position="19"/>
        <end position="179"/>
    </location>
</feature>
<evidence type="ECO:0000313" key="4">
    <source>
        <dbReference type="Proteomes" id="UP000315677"/>
    </source>
</evidence>
<feature type="signal peptide" evidence="2">
    <location>
        <begin position="1"/>
        <end position="18"/>
    </location>
</feature>
<name>A0A543DWU6_9PSEU</name>
<feature type="transmembrane region" description="Helical" evidence="1">
    <location>
        <begin position="47"/>
        <end position="65"/>
    </location>
</feature>
<protein>
    <submittedName>
        <fullName evidence="3">Uncharacterized protein</fullName>
    </submittedName>
</protein>
<evidence type="ECO:0000256" key="1">
    <source>
        <dbReference type="SAM" id="Phobius"/>
    </source>
</evidence>
<feature type="transmembrane region" description="Helical" evidence="1">
    <location>
        <begin position="86"/>
        <end position="105"/>
    </location>
</feature>
<gene>
    <name evidence="3" type="ORF">FB558_0565</name>
</gene>
<proteinExistence type="predicted"/>
<comment type="caution">
    <text evidence="3">The sequence shown here is derived from an EMBL/GenBank/DDBJ whole genome shotgun (WGS) entry which is preliminary data.</text>
</comment>
<sequence>MTALARVNAVLVAPAAGAAESGLCYLAGAAGAALAAAAAHGAGLPWWSVAVLAAVAFDLVGGAVVNATPAAKRRFHGPGRSGAHRLAFVAAHVQPFLLALLVPGFGWAAGALGWGLAVGGAVAVVLAGPRLRRPLAFAVTAVGSVVALVAVPLPAFLAWVIPVLLVKLLLGHLLPEDAP</sequence>
<dbReference type="EMBL" id="VFPA01000001">
    <property type="protein sequence ID" value="TQM13812.1"/>
    <property type="molecule type" value="Genomic_DNA"/>
</dbReference>
<evidence type="ECO:0000256" key="2">
    <source>
        <dbReference type="SAM" id="SignalP"/>
    </source>
</evidence>
<dbReference type="Proteomes" id="UP000315677">
    <property type="component" value="Unassembled WGS sequence"/>
</dbReference>
<accession>A0A543DWU6</accession>
<keyword evidence="1" id="KW-0812">Transmembrane</keyword>
<dbReference type="RefSeq" id="WP_211366036.1">
    <property type="nucleotide sequence ID" value="NZ_VFPA01000001.1"/>
</dbReference>
<keyword evidence="1" id="KW-0472">Membrane</keyword>
<feature type="transmembrane region" description="Helical" evidence="1">
    <location>
        <begin position="111"/>
        <end position="128"/>
    </location>
</feature>
<reference evidence="3 4" key="1">
    <citation type="submission" date="2019-06" db="EMBL/GenBank/DDBJ databases">
        <title>Sequencing the genomes of 1000 actinobacteria strains.</title>
        <authorList>
            <person name="Klenk H.-P."/>
        </authorList>
    </citation>
    <scope>NUCLEOTIDE SEQUENCE [LARGE SCALE GENOMIC DNA]</scope>
    <source>
        <strain evidence="3 4">DSM 45301</strain>
    </source>
</reference>
<keyword evidence="2" id="KW-0732">Signal</keyword>
<feature type="transmembrane region" description="Helical" evidence="1">
    <location>
        <begin position="135"/>
        <end position="161"/>
    </location>
</feature>
<keyword evidence="1" id="KW-1133">Transmembrane helix</keyword>
<dbReference type="AlphaFoldDB" id="A0A543DWU6"/>
<keyword evidence="4" id="KW-1185">Reference proteome</keyword>
<evidence type="ECO:0000313" key="3">
    <source>
        <dbReference type="EMBL" id="TQM13812.1"/>
    </source>
</evidence>
<organism evidence="3 4">
    <name type="scientific">Pseudonocardia kunmingensis</name>
    <dbReference type="NCBI Taxonomy" id="630975"/>
    <lineage>
        <taxon>Bacteria</taxon>
        <taxon>Bacillati</taxon>
        <taxon>Actinomycetota</taxon>
        <taxon>Actinomycetes</taxon>
        <taxon>Pseudonocardiales</taxon>
        <taxon>Pseudonocardiaceae</taxon>
        <taxon>Pseudonocardia</taxon>
    </lineage>
</organism>